<sequence>MQDDLAGLSVLLVVAEKRSFTRAAAELRVTPSAVSQTITGLERRLGVRLLQRTTRSVGLTEAGARFLERLRPALAEVRASFEALDELRERPAGTLRLNVPRIACRQVIEPALSAFLAAYPEIRVDVAIEDGLADIVAQGFDAGIRLGETLDSEMIAVRVSEEQRMAVVGSPAYLSARGKPKHPRDLHAHACINYRQITSRNVYRWEFTEDGKDFDIAVSGPLVCNDPDLMVRAAVDGIGLAYVLEATVRDELHGKRLARVLEGFCPPFPGYFLYYPSRAHVPPKLSVFIDFLRRRGSRRRRGG</sequence>
<dbReference type="InterPro" id="IPR036390">
    <property type="entry name" value="WH_DNA-bd_sf"/>
</dbReference>
<dbReference type="InterPro" id="IPR058163">
    <property type="entry name" value="LysR-type_TF_proteobact-type"/>
</dbReference>
<evidence type="ECO:0000259" key="5">
    <source>
        <dbReference type="PROSITE" id="PS50931"/>
    </source>
</evidence>
<keyword evidence="2" id="KW-0805">Transcription regulation</keyword>
<proteinExistence type="inferred from homology"/>
<name>A0ABT5C2Z3_9BACT</name>
<keyword evidence="4" id="KW-0804">Transcription</keyword>
<keyword evidence="7" id="KW-1185">Reference proteome</keyword>
<dbReference type="InterPro" id="IPR000847">
    <property type="entry name" value="LysR_HTH_N"/>
</dbReference>
<dbReference type="PROSITE" id="PS50931">
    <property type="entry name" value="HTH_LYSR"/>
    <property type="match status" value="1"/>
</dbReference>
<organism evidence="6 7">
    <name type="scientific">Sorangium atrum</name>
    <dbReference type="NCBI Taxonomy" id="2995308"/>
    <lineage>
        <taxon>Bacteria</taxon>
        <taxon>Pseudomonadati</taxon>
        <taxon>Myxococcota</taxon>
        <taxon>Polyangia</taxon>
        <taxon>Polyangiales</taxon>
        <taxon>Polyangiaceae</taxon>
        <taxon>Sorangium</taxon>
    </lineage>
</organism>
<keyword evidence="3" id="KW-0238">DNA-binding</keyword>
<dbReference type="PANTHER" id="PTHR30537:SF1">
    <property type="entry name" value="HTH-TYPE TRANSCRIPTIONAL REGULATOR PGRR"/>
    <property type="match status" value="1"/>
</dbReference>
<gene>
    <name evidence="6" type="ORF">POL72_23745</name>
</gene>
<dbReference type="Pfam" id="PF03466">
    <property type="entry name" value="LysR_substrate"/>
    <property type="match status" value="1"/>
</dbReference>
<evidence type="ECO:0000256" key="3">
    <source>
        <dbReference type="ARBA" id="ARBA00023125"/>
    </source>
</evidence>
<dbReference type="SUPFAM" id="SSF53850">
    <property type="entry name" value="Periplasmic binding protein-like II"/>
    <property type="match status" value="1"/>
</dbReference>
<protein>
    <submittedName>
        <fullName evidence="6">LysR family transcriptional regulator</fullName>
    </submittedName>
</protein>
<feature type="domain" description="HTH lysR-type" evidence="5">
    <location>
        <begin position="3"/>
        <end position="60"/>
    </location>
</feature>
<dbReference type="SUPFAM" id="SSF46785">
    <property type="entry name" value="Winged helix' DNA-binding domain"/>
    <property type="match status" value="1"/>
</dbReference>
<reference evidence="6 7" key="1">
    <citation type="submission" date="2023-01" db="EMBL/GenBank/DDBJ databases">
        <title>Minimal conservation of predation-associated metabolite biosynthetic gene clusters underscores biosynthetic potential of Myxococcota including descriptions for ten novel species: Archangium lansinium sp. nov., Myxococcus landrumus sp. nov., Nannocystis bai.</title>
        <authorList>
            <person name="Ahearne A."/>
            <person name="Stevens C."/>
            <person name="Dowd S."/>
        </authorList>
    </citation>
    <scope>NUCLEOTIDE SEQUENCE [LARGE SCALE GENOMIC DNA]</scope>
    <source>
        <strain evidence="6 7">WIWO2</strain>
    </source>
</reference>
<evidence type="ECO:0000256" key="1">
    <source>
        <dbReference type="ARBA" id="ARBA00009437"/>
    </source>
</evidence>
<comment type="similarity">
    <text evidence="1">Belongs to the LysR transcriptional regulatory family.</text>
</comment>
<accession>A0ABT5C2Z3</accession>
<dbReference type="Gene3D" id="1.10.10.10">
    <property type="entry name" value="Winged helix-like DNA-binding domain superfamily/Winged helix DNA-binding domain"/>
    <property type="match status" value="1"/>
</dbReference>
<evidence type="ECO:0000313" key="6">
    <source>
        <dbReference type="EMBL" id="MDC0680773.1"/>
    </source>
</evidence>
<dbReference type="CDD" id="cd08474">
    <property type="entry name" value="PBP2_CrgA_like_5"/>
    <property type="match status" value="1"/>
</dbReference>
<dbReference type="Gene3D" id="3.40.190.290">
    <property type="match status" value="1"/>
</dbReference>
<evidence type="ECO:0000313" key="7">
    <source>
        <dbReference type="Proteomes" id="UP001217485"/>
    </source>
</evidence>
<dbReference type="PRINTS" id="PR00039">
    <property type="entry name" value="HTHLYSR"/>
</dbReference>
<dbReference type="Pfam" id="PF00126">
    <property type="entry name" value="HTH_1"/>
    <property type="match status" value="1"/>
</dbReference>
<dbReference type="InterPro" id="IPR005119">
    <property type="entry name" value="LysR_subst-bd"/>
</dbReference>
<dbReference type="InterPro" id="IPR036388">
    <property type="entry name" value="WH-like_DNA-bd_sf"/>
</dbReference>
<comment type="caution">
    <text evidence="6">The sequence shown here is derived from an EMBL/GenBank/DDBJ whole genome shotgun (WGS) entry which is preliminary data.</text>
</comment>
<dbReference type="Proteomes" id="UP001217485">
    <property type="component" value="Unassembled WGS sequence"/>
</dbReference>
<evidence type="ECO:0000256" key="2">
    <source>
        <dbReference type="ARBA" id="ARBA00023015"/>
    </source>
</evidence>
<dbReference type="PANTHER" id="PTHR30537">
    <property type="entry name" value="HTH-TYPE TRANSCRIPTIONAL REGULATOR"/>
    <property type="match status" value="1"/>
</dbReference>
<evidence type="ECO:0000256" key="4">
    <source>
        <dbReference type="ARBA" id="ARBA00023163"/>
    </source>
</evidence>
<dbReference type="EMBL" id="JAQNDK010000002">
    <property type="protein sequence ID" value="MDC0680773.1"/>
    <property type="molecule type" value="Genomic_DNA"/>
</dbReference>